<name>A0A8H7F3J3_AGABI</name>
<gene>
    <name evidence="2" type="ORF">Agabi119p4_4488</name>
</gene>
<evidence type="ECO:0000313" key="2">
    <source>
        <dbReference type="EMBL" id="KAF7776095.1"/>
    </source>
</evidence>
<proteinExistence type="predicted"/>
<comment type="caution">
    <text evidence="2">The sequence shown here is derived from an EMBL/GenBank/DDBJ whole genome shotgun (WGS) entry which is preliminary data.</text>
</comment>
<feature type="compositionally biased region" description="Polar residues" evidence="1">
    <location>
        <begin position="49"/>
        <end position="60"/>
    </location>
</feature>
<reference evidence="2 3" key="1">
    <citation type="journal article" name="Sci. Rep.">
        <title>Telomere-to-telomere assembled and centromere annotated genomes of the two main subspecies of the button mushroom Agaricus bisporus reveal especially polymorphic chromosome ends.</title>
        <authorList>
            <person name="Sonnenberg A.S.M."/>
            <person name="Sedaghat-Telgerd N."/>
            <person name="Lavrijssen B."/>
            <person name="Ohm R.A."/>
            <person name="Hendrickx P.M."/>
            <person name="Scholtmeijer K."/>
            <person name="Baars J.J.P."/>
            <person name="van Peer A."/>
        </authorList>
    </citation>
    <scope>NUCLEOTIDE SEQUENCE [LARGE SCALE GENOMIC DNA]</scope>
    <source>
        <strain evidence="2 3">H119_p4</strain>
    </source>
</reference>
<feature type="compositionally biased region" description="Pro residues" evidence="1">
    <location>
        <begin position="11"/>
        <end position="24"/>
    </location>
</feature>
<evidence type="ECO:0000313" key="3">
    <source>
        <dbReference type="Proteomes" id="UP000629468"/>
    </source>
</evidence>
<evidence type="ECO:0000256" key="1">
    <source>
        <dbReference type="SAM" id="MobiDB-lite"/>
    </source>
</evidence>
<protein>
    <submittedName>
        <fullName evidence="2">Uncharacterized protein</fullName>
    </submittedName>
</protein>
<feature type="region of interest" description="Disordered" evidence="1">
    <location>
        <begin position="205"/>
        <end position="230"/>
    </location>
</feature>
<accession>A0A8H7F3J3</accession>
<feature type="region of interest" description="Disordered" evidence="1">
    <location>
        <begin position="49"/>
        <end position="74"/>
    </location>
</feature>
<dbReference type="EMBL" id="JABXXO010000006">
    <property type="protein sequence ID" value="KAF7776095.1"/>
    <property type="molecule type" value="Genomic_DNA"/>
</dbReference>
<feature type="compositionally biased region" description="Polar residues" evidence="1">
    <location>
        <begin position="214"/>
        <end position="227"/>
    </location>
</feature>
<dbReference type="AlphaFoldDB" id="A0A8H7F3J3"/>
<feature type="region of interest" description="Disordered" evidence="1">
    <location>
        <begin position="1"/>
        <end position="30"/>
    </location>
</feature>
<dbReference type="Proteomes" id="UP000629468">
    <property type="component" value="Unassembled WGS sequence"/>
</dbReference>
<sequence length="460" mass="50702">MSDPTPTVFLSPPPRIIPHTPPSLPATLSPSPQLVHRLPPFDPTRNISQKCSPVGQQRVSSIDPDPTSEQSRVTMQTRVAVRDTTPHRFQVIPLREHKRSNIPDTHHGRSNEPRCRSHELLRPAYQQISVSEPLSSASHEATNKLLSASPAYSLCVPQTLASKQEPIVVPFPNTQSPTVVQVEKRAATSKSLSHRIPVENVLHAPSSHEHRNPPSISATPSLSSEYSGVQKPYPRNVKSNIVVQDTFNGTYIDPATGRVKCQACSEDLTHCRDKKCTHGHFCLRCPCGDSSWHTTVRVTRRHAIYTDALVLPIIGRGSSTRQMRQAPVAHNFKAYKSSRNHHVGSRHSQGVSNQTSDKGLRVATGIVLNSQPGNIVTGTEVSFQANPPGELFALPVPRLRLFKKTRNLSAFEATPSHDDLAKHSNTVLDLVAQLDQAINDWKELERDHAVLCATARGSRL</sequence>
<organism evidence="2 3">
    <name type="scientific">Agaricus bisporus var. burnettii</name>
    <dbReference type="NCBI Taxonomy" id="192524"/>
    <lineage>
        <taxon>Eukaryota</taxon>
        <taxon>Fungi</taxon>
        <taxon>Dikarya</taxon>
        <taxon>Basidiomycota</taxon>
        <taxon>Agaricomycotina</taxon>
        <taxon>Agaricomycetes</taxon>
        <taxon>Agaricomycetidae</taxon>
        <taxon>Agaricales</taxon>
        <taxon>Agaricineae</taxon>
        <taxon>Agaricaceae</taxon>
        <taxon>Agaricus</taxon>
    </lineage>
</organism>